<dbReference type="AlphaFoldDB" id="A0A4U6XUR1"/>
<dbReference type="Pfam" id="PF04928">
    <property type="entry name" value="PAP_central"/>
    <property type="match status" value="1"/>
</dbReference>
<evidence type="ECO:0000313" key="18">
    <source>
        <dbReference type="EMBL" id="TKW59661.1"/>
    </source>
</evidence>
<organism evidence="18 19">
    <name type="scientific">Colletotrichum tanaceti</name>
    <dbReference type="NCBI Taxonomy" id="1306861"/>
    <lineage>
        <taxon>Eukaryota</taxon>
        <taxon>Fungi</taxon>
        <taxon>Dikarya</taxon>
        <taxon>Ascomycota</taxon>
        <taxon>Pezizomycotina</taxon>
        <taxon>Sordariomycetes</taxon>
        <taxon>Hypocreomycetidae</taxon>
        <taxon>Glomerellales</taxon>
        <taxon>Glomerellaceae</taxon>
        <taxon>Colletotrichum</taxon>
        <taxon>Colletotrichum destructivum species complex</taxon>
    </lineage>
</organism>
<keyword evidence="7 11" id="KW-0547">Nucleotide-binding</keyword>
<evidence type="ECO:0000256" key="7">
    <source>
        <dbReference type="ARBA" id="ARBA00022741"/>
    </source>
</evidence>
<comment type="caution">
    <text evidence="18">The sequence shown here is derived from an EMBL/GenBank/DDBJ whole genome shotgun (WGS) entry which is preliminary data.</text>
</comment>
<dbReference type="FunFam" id="3.30.460.10:FF:000002">
    <property type="entry name" value="Poly(A) polymerase alpha, putative"/>
    <property type="match status" value="1"/>
</dbReference>
<feature type="binding site" evidence="13">
    <location>
        <position position="103"/>
    </location>
    <ligand>
        <name>Mg(2+)</name>
        <dbReference type="ChEBI" id="CHEBI:18420"/>
        <label>2</label>
        <note>catalytic</note>
    </ligand>
</feature>
<dbReference type="InterPro" id="IPR014492">
    <property type="entry name" value="PolyA_polymerase"/>
</dbReference>
<evidence type="ECO:0000256" key="12">
    <source>
        <dbReference type="PIRSR" id="PIRSR018425-1"/>
    </source>
</evidence>
<dbReference type="CDD" id="cd05402">
    <property type="entry name" value="NT_PAP_TUTase"/>
    <property type="match status" value="1"/>
</dbReference>
<feature type="binding site" evidence="12">
    <location>
        <begin position="103"/>
        <end position="105"/>
    </location>
    <ligand>
        <name>ATP</name>
        <dbReference type="ChEBI" id="CHEBI:30616"/>
    </ligand>
</feature>
<dbReference type="EC" id="2.7.7.19" evidence="11"/>
<dbReference type="Pfam" id="PF04926">
    <property type="entry name" value="PAP_RNA-bind"/>
    <property type="match status" value="1"/>
</dbReference>
<keyword evidence="5 11" id="KW-0808">Transferase</keyword>
<dbReference type="PANTHER" id="PTHR10682">
    <property type="entry name" value="POLY A POLYMERASE"/>
    <property type="match status" value="1"/>
</dbReference>
<feature type="binding site" evidence="12">
    <location>
        <position position="231"/>
    </location>
    <ligand>
        <name>ATP</name>
        <dbReference type="ChEBI" id="CHEBI:30616"/>
    </ligand>
</feature>
<keyword evidence="8 11" id="KW-0067">ATP-binding</keyword>
<accession>A0A4U6XUR1</accession>
<evidence type="ECO:0000256" key="14">
    <source>
        <dbReference type="SAM" id="MobiDB-lite"/>
    </source>
</evidence>
<evidence type="ECO:0000256" key="3">
    <source>
        <dbReference type="ARBA" id="ARBA00010912"/>
    </source>
</evidence>
<comment type="cofactor">
    <cofactor evidence="1">
        <name>Mn(2+)</name>
        <dbReference type="ChEBI" id="CHEBI:29035"/>
    </cofactor>
</comment>
<proteinExistence type="inferred from homology"/>
<dbReference type="SUPFAM" id="SSF81301">
    <property type="entry name" value="Nucleotidyltransferase"/>
    <property type="match status" value="1"/>
</dbReference>
<keyword evidence="10 11" id="KW-0539">Nucleus</keyword>
<feature type="binding site" evidence="12">
    <location>
        <position position="222"/>
    </location>
    <ligand>
        <name>ATP</name>
        <dbReference type="ChEBI" id="CHEBI:30616"/>
    </ligand>
</feature>
<feature type="domain" description="Poly(A) polymerase RNA-binding" evidence="15">
    <location>
        <begin position="360"/>
        <end position="611"/>
    </location>
</feature>
<keyword evidence="6 13" id="KW-0479">Metal-binding</keyword>
<evidence type="ECO:0000313" key="19">
    <source>
        <dbReference type="Proteomes" id="UP000310108"/>
    </source>
</evidence>
<dbReference type="FunFam" id="1.10.1410.10:FF:000001">
    <property type="entry name" value="Putative poly(A) polymerase gamma"/>
    <property type="match status" value="1"/>
</dbReference>
<gene>
    <name evidence="18" type="primary">pla1</name>
    <name evidence="18" type="ORF">CTA1_7443</name>
</gene>
<reference evidence="18 19" key="1">
    <citation type="journal article" date="2019" name="PLoS ONE">
        <title>Comparative genome analysis indicates high evolutionary potential of pathogenicity genes in Colletotrichum tanaceti.</title>
        <authorList>
            <person name="Lelwala R.V."/>
            <person name="Korhonen P.K."/>
            <person name="Young N.D."/>
            <person name="Scott J.B."/>
            <person name="Ades P.A."/>
            <person name="Gasser R.B."/>
            <person name="Taylor P.W.J."/>
        </authorList>
    </citation>
    <scope>NUCLEOTIDE SEQUENCE [LARGE SCALE GENOMIC DNA]</scope>
    <source>
        <strain evidence="18">BRIP57314</strain>
    </source>
</reference>
<feature type="domain" description="Poly(A) polymerase central" evidence="16">
    <location>
        <begin position="213"/>
        <end position="357"/>
    </location>
</feature>
<evidence type="ECO:0000259" key="17">
    <source>
        <dbReference type="Pfam" id="PF20750"/>
    </source>
</evidence>
<dbReference type="GO" id="GO:0005634">
    <property type="term" value="C:nucleus"/>
    <property type="evidence" value="ECO:0007669"/>
    <property type="project" value="UniProtKB-SubCell"/>
</dbReference>
<protein>
    <recommendedName>
        <fullName evidence="11">Poly(A) polymerase</fullName>
        <ecNumber evidence="11">2.7.7.19</ecNumber>
    </recommendedName>
</protein>
<evidence type="ECO:0000256" key="5">
    <source>
        <dbReference type="ARBA" id="ARBA00022679"/>
    </source>
</evidence>
<dbReference type="OrthoDB" id="412748at2759"/>
<evidence type="ECO:0000256" key="8">
    <source>
        <dbReference type="ARBA" id="ARBA00022840"/>
    </source>
</evidence>
<dbReference type="EMBL" id="PJEX01000006">
    <property type="protein sequence ID" value="TKW59661.1"/>
    <property type="molecule type" value="Genomic_DNA"/>
</dbReference>
<dbReference type="GO" id="GO:1990817">
    <property type="term" value="F:poly(A) RNA polymerase activity"/>
    <property type="evidence" value="ECO:0007669"/>
    <property type="project" value="UniProtKB-UniRule"/>
</dbReference>
<dbReference type="Proteomes" id="UP000310108">
    <property type="component" value="Unassembled WGS sequence"/>
</dbReference>
<evidence type="ECO:0000256" key="9">
    <source>
        <dbReference type="ARBA" id="ARBA00022842"/>
    </source>
</evidence>
<dbReference type="GO" id="GO:0005524">
    <property type="term" value="F:ATP binding"/>
    <property type="evidence" value="ECO:0007669"/>
    <property type="project" value="UniProtKB-UniRule"/>
</dbReference>
<dbReference type="InterPro" id="IPR011068">
    <property type="entry name" value="NuclTrfase_I-like_C"/>
</dbReference>
<evidence type="ECO:0000256" key="10">
    <source>
        <dbReference type="ARBA" id="ARBA00023242"/>
    </source>
</evidence>
<dbReference type="Pfam" id="PF20750">
    <property type="entry name" value="PAP_NTPase"/>
    <property type="match status" value="1"/>
</dbReference>
<name>A0A4U6XUR1_9PEZI</name>
<feature type="binding site" evidence="13">
    <location>
        <position position="105"/>
    </location>
    <ligand>
        <name>Mg(2+)</name>
        <dbReference type="ChEBI" id="CHEBI:18420"/>
        <label>1</label>
        <note>catalytic</note>
    </ligand>
</feature>
<evidence type="ECO:0000256" key="11">
    <source>
        <dbReference type="PIRNR" id="PIRNR018425"/>
    </source>
</evidence>
<evidence type="ECO:0000256" key="6">
    <source>
        <dbReference type="ARBA" id="ARBA00022723"/>
    </source>
</evidence>
<keyword evidence="9 13" id="KW-0460">Magnesium</keyword>
<dbReference type="GO" id="GO:0003723">
    <property type="term" value="F:RNA binding"/>
    <property type="evidence" value="ECO:0007669"/>
    <property type="project" value="UniProtKB-UniRule"/>
</dbReference>
<evidence type="ECO:0000256" key="13">
    <source>
        <dbReference type="PIRSR" id="PIRSR018425-2"/>
    </source>
</evidence>
<sequence length="677" mass="75104">MASEERPLGVTPPISTALPTEAENHAMQTLVDELRRQNTFESPADTQKRHALVLEHLARICDEFVKRVARGREKGNDALIRDARGRIFTYGSYRLGVYGPGSDIDTLVVAPKYVTRADYFEIFPGLLKEMAPPGAITDMAVVADAFVPIIKFEFSGISIDLIFSRIAMLKQLPKDFNVQDSSLLRGLDEAELRSLNGTRVTDEILGLVPEQATFKLALRAIKLWAQRRAIYANIMGFPGGVAWAMLVARVCQLYPKAASSVIVNKFFHIMRRWPWPQPVLLKQVEGGPLQVRVWNPKLYKGDQFHLMPVITPAYPSMCATYNITRSAMTVIQQELQRGCDITDAIMLGRSPWSDLFVKHTFFTQGYKYYISVITSSTDKEAHKVWSGYVESKVRVLVQGLEQHQSIALAHAFNKGYERRHRCANETEVHQVQAGNMSFLVKDGEVHDTSSVKVETEAGLSNKPVSKFEPAETGAGLSNIPVIKSEPAETGAGLSNIPVIKSEPAETALGIPEKTEPADIKQEMPSAANLKVEKEGDSVTAIDVFTTTHYIGLTLSEGAKSLDLSYQVDNFKSLCTTWEKYESTLNCLAVQHVRSFNLPDDVFEPGEKKPQKPQKRQANANGSAHIKKRSASEVLHAWFKLTVTPEGSSRGDRNPQQIAQENQQPPAKRQQASVTAAG</sequence>
<dbReference type="PANTHER" id="PTHR10682:SF10">
    <property type="entry name" value="POLYNUCLEOTIDE ADENYLYLTRANSFERASE"/>
    <property type="match status" value="1"/>
</dbReference>
<feature type="compositionally biased region" description="Polar residues" evidence="14">
    <location>
        <begin position="653"/>
        <end position="677"/>
    </location>
</feature>
<comment type="catalytic activity">
    <reaction evidence="11">
        <text>RNA(n) + ATP = RNA(n)-3'-adenine ribonucleotide + diphosphate</text>
        <dbReference type="Rhea" id="RHEA:11332"/>
        <dbReference type="Rhea" id="RHEA-COMP:14527"/>
        <dbReference type="Rhea" id="RHEA-COMP:17347"/>
        <dbReference type="ChEBI" id="CHEBI:30616"/>
        <dbReference type="ChEBI" id="CHEBI:33019"/>
        <dbReference type="ChEBI" id="CHEBI:140395"/>
        <dbReference type="ChEBI" id="CHEBI:173115"/>
        <dbReference type="EC" id="2.7.7.19"/>
    </reaction>
</comment>
<comment type="subcellular location">
    <subcellularLocation>
        <location evidence="2 11">Nucleus</location>
    </subcellularLocation>
</comment>
<dbReference type="InterPro" id="IPR007010">
    <property type="entry name" value="PolA_pol_RNA-bd_dom"/>
</dbReference>
<comment type="similarity">
    <text evidence="3 11">Belongs to the poly(A) polymerase family.</text>
</comment>
<evidence type="ECO:0000256" key="4">
    <source>
        <dbReference type="ARBA" id="ARBA00022664"/>
    </source>
</evidence>
<comment type="function">
    <text evidence="11">Polymerase that creates the 3'-poly(A) tail of mRNA's.</text>
</comment>
<dbReference type="InterPro" id="IPR048840">
    <property type="entry name" value="PolA_pol_NTPase"/>
</dbReference>
<feature type="binding site" evidence="13">
    <location>
        <position position="160"/>
    </location>
    <ligand>
        <name>Mg(2+)</name>
        <dbReference type="ChEBI" id="CHEBI:18420"/>
        <label>2</label>
        <note>catalytic</note>
    </ligand>
</feature>
<evidence type="ECO:0000259" key="15">
    <source>
        <dbReference type="Pfam" id="PF04926"/>
    </source>
</evidence>
<dbReference type="Gene3D" id="3.30.70.590">
    <property type="entry name" value="Poly(A) polymerase predicted RNA binding domain"/>
    <property type="match status" value="1"/>
</dbReference>
<dbReference type="PIRSF" id="PIRSF018425">
    <property type="entry name" value="PolyA_polymerase"/>
    <property type="match status" value="1"/>
</dbReference>
<dbReference type="GO" id="GO:0046872">
    <property type="term" value="F:metal ion binding"/>
    <property type="evidence" value="ECO:0007669"/>
    <property type="project" value="UniProtKB-KW"/>
</dbReference>
<feature type="binding site" evidence="13">
    <location>
        <position position="103"/>
    </location>
    <ligand>
        <name>Mg(2+)</name>
        <dbReference type="ChEBI" id="CHEBI:18420"/>
        <label>1</label>
        <note>catalytic</note>
    </ligand>
</feature>
<feature type="binding site" evidence="13">
    <location>
        <position position="105"/>
    </location>
    <ligand>
        <name>Mg(2+)</name>
        <dbReference type="ChEBI" id="CHEBI:18420"/>
        <label>2</label>
        <note>catalytic</note>
    </ligand>
</feature>
<evidence type="ECO:0000259" key="16">
    <source>
        <dbReference type="Pfam" id="PF04928"/>
    </source>
</evidence>
<dbReference type="SUPFAM" id="SSF55003">
    <property type="entry name" value="PAP/Archaeal CCA-adding enzyme, C-terminal domain"/>
    <property type="match status" value="1"/>
</dbReference>
<dbReference type="InterPro" id="IPR007012">
    <property type="entry name" value="PolA_pol_cen_dom"/>
</dbReference>
<dbReference type="Gene3D" id="3.30.460.10">
    <property type="entry name" value="Beta Polymerase, domain 2"/>
    <property type="match status" value="1"/>
</dbReference>
<feature type="region of interest" description="Disordered" evidence="14">
    <location>
        <begin position="643"/>
        <end position="677"/>
    </location>
</feature>
<feature type="binding site" evidence="12">
    <location>
        <position position="160"/>
    </location>
    <ligand>
        <name>ATP</name>
        <dbReference type="ChEBI" id="CHEBI:30616"/>
    </ligand>
</feature>
<dbReference type="Gene3D" id="1.10.1410.10">
    <property type="match status" value="1"/>
</dbReference>
<feature type="binding site" evidence="12">
    <location>
        <begin position="240"/>
        <end position="241"/>
    </location>
    <ligand>
        <name>ATP</name>
        <dbReference type="ChEBI" id="CHEBI:30616"/>
    </ligand>
</feature>
<dbReference type="GO" id="GO:0006397">
    <property type="term" value="P:mRNA processing"/>
    <property type="evidence" value="ECO:0007669"/>
    <property type="project" value="UniProtKB-KW"/>
</dbReference>
<dbReference type="SUPFAM" id="SSF81631">
    <property type="entry name" value="PAP/OAS1 substrate-binding domain"/>
    <property type="match status" value="1"/>
</dbReference>
<evidence type="ECO:0000256" key="2">
    <source>
        <dbReference type="ARBA" id="ARBA00004123"/>
    </source>
</evidence>
<keyword evidence="4 11" id="KW-0507">mRNA processing</keyword>
<dbReference type="GO" id="GO:0031123">
    <property type="term" value="P:RNA 3'-end processing"/>
    <property type="evidence" value="ECO:0007669"/>
    <property type="project" value="InterPro"/>
</dbReference>
<feature type="region of interest" description="Disordered" evidence="14">
    <location>
        <begin position="600"/>
        <end position="628"/>
    </location>
</feature>
<dbReference type="STRING" id="1306861.A0A4U6XUR1"/>
<keyword evidence="19" id="KW-1185">Reference proteome</keyword>
<dbReference type="InterPro" id="IPR043519">
    <property type="entry name" value="NT_sf"/>
</dbReference>
<comment type="cofactor">
    <cofactor evidence="13">
        <name>Mg(2+)</name>
        <dbReference type="ChEBI" id="CHEBI:18420"/>
    </cofactor>
    <text evidence="13">Binds 2 magnesium ions. Also active with manganese.</text>
</comment>
<feature type="domain" description="Poly(A) polymerase nucleotidyltransferase" evidence="17">
    <location>
        <begin position="9"/>
        <end position="208"/>
    </location>
</feature>
<evidence type="ECO:0000256" key="1">
    <source>
        <dbReference type="ARBA" id="ARBA00001936"/>
    </source>
</evidence>